<dbReference type="InterPro" id="IPR019539">
    <property type="entry name" value="GalKase_N"/>
</dbReference>
<organism evidence="21 22">
    <name type="scientific">Corynebacterium freneyi</name>
    <dbReference type="NCBI Taxonomy" id="134034"/>
    <lineage>
        <taxon>Bacteria</taxon>
        <taxon>Bacillati</taxon>
        <taxon>Actinomycetota</taxon>
        <taxon>Actinomycetes</taxon>
        <taxon>Mycobacteriales</taxon>
        <taxon>Corynebacteriaceae</taxon>
        <taxon>Corynebacterium</taxon>
    </lineage>
</organism>
<evidence type="ECO:0000256" key="14">
    <source>
        <dbReference type="ARBA" id="ARBA00023277"/>
    </source>
</evidence>
<evidence type="ECO:0000256" key="12">
    <source>
        <dbReference type="ARBA" id="ARBA00022840"/>
    </source>
</evidence>
<evidence type="ECO:0000256" key="15">
    <source>
        <dbReference type="RuleBase" id="RU000506"/>
    </source>
</evidence>
<keyword evidence="7 15" id="KW-0548">Nucleotidyltransferase</keyword>
<dbReference type="Pfam" id="PF10509">
    <property type="entry name" value="GalKase_gal_bdg"/>
    <property type="match status" value="1"/>
</dbReference>
<dbReference type="PROSITE" id="PS00117">
    <property type="entry name" value="GAL_P_UDP_TRANSF_I"/>
    <property type="match status" value="1"/>
</dbReference>
<accession>A0ABS4U7T2</accession>
<evidence type="ECO:0000259" key="18">
    <source>
        <dbReference type="Pfam" id="PF02744"/>
    </source>
</evidence>
<comment type="catalytic activity">
    <reaction evidence="1 15">
        <text>alpha-D-galactose 1-phosphate + UDP-alpha-D-glucose = alpha-D-glucose 1-phosphate + UDP-alpha-D-galactose</text>
        <dbReference type="Rhea" id="RHEA:13989"/>
        <dbReference type="ChEBI" id="CHEBI:58336"/>
        <dbReference type="ChEBI" id="CHEBI:58601"/>
        <dbReference type="ChEBI" id="CHEBI:58885"/>
        <dbReference type="ChEBI" id="CHEBI:66914"/>
        <dbReference type="EC" id="2.7.7.12"/>
    </reaction>
</comment>
<evidence type="ECO:0000256" key="5">
    <source>
        <dbReference type="ARBA" id="ARBA00010951"/>
    </source>
</evidence>
<dbReference type="PROSITE" id="PS00106">
    <property type="entry name" value="GALACTOKINASE"/>
    <property type="match status" value="1"/>
</dbReference>
<dbReference type="Pfam" id="PF01087">
    <property type="entry name" value="GalP_UDP_transf"/>
    <property type="match status" value="1"/>
</dbReference>
<evidence type="ECO:0000256" key="1">
    <source>
        <dbReference type="ARBA" id="ARBA00001107"/>
    </source>
</evidence>
<dbReference type="RefSeq" id="WP_083291234.1">
    <property type="nucleotide sequence ID" value="NZ_JAGINY010000001.1"/>
</dbReference>
<dbReference type="InterPro" id="IPR000705">
    <property type="entry name" value="Galactokinase"/>
</dbReference>
<dbReference type="PANTHER" id="PTHR10457:SF7">
    <property type="entry name" value="GALACTOKINASE-RELATED"/>
    <property type="match status" value="1"/>
</dbReference>
<dbReference type="SUPFAM" id="SSF55060">
    <property type="entry name" value="GHMP Kinase, C-terminal domain"/>
    <property type="match status" value="1"/>
</dbReference>
<dbReference type="InterPro" id="IPR036554">
    <property type="entry name" value="GHMP_kinase_C_sf"/>
</dbReference>
<keyword evidence="11" id="KW-0862">Zinc</keyword>
<evidence type="ECO:0000256" key="3">
    <source>
        <dbReference type="ARBA" id="ARBA00004947"/>
    </source>
</evidence>
<comment type="similarity">
    <text evidence="4">Belongs to the GHMP kinase family. GalK subfamily.</text>
</comment>
<dbReference type="Pfam" id="PF00288">
    <property type="entry name" value="GHMP_kinases_N"/>
    <property type="match status" value="1"/>
</dbReference>
<name>A0ABS4U7T2_9CORY</name>
<dbReference type="InterPro" id="IPR001937">
    <property type="entry name" value="GalP_UDPtransf1"/>
</dbReference>
<comment type="similarity">
    <text evidence="5 15">Belongs to the galactose-1-phosphate uridylyltransferase type 1 family.</text>
</comment>
<dbReference type="Gene3D" id="3.30.70.890">
    <property type="entry name" value="GHMP kinase, C-terminal domain"/>
    <property type="match status" value="1"/>
</dbReference>
<reference evidence="21 22" key="1">
    <citation type="submission" date="2021-03" db="EMBL/GenBank/DDBJ databases">
        <title>Sequencing the genomes of 1000 actinobacteria strains.</title>
        <authorList>
            <person name="Klenk H.-P."/>
        </authorList>
    </citation>
    <scope>NUCLEOTIDE SEQUENCE [LARGE SCALE GENOMIC DNA]</scope>
    <source>
        <strain evidence="21 22">DSM 44506</strain>
    </source>
</reference>
<dbReference type="SUPFAM" id="SSF54197">
    <property type="entry name" value="HIT-like"/>
    <property type="match status" value="2"/>
</dbReference>
<dbReference type="InterPro" id="IPR005850">
    <property type="entry name" value="GalP_Utransf_C"/>
</dbReference>
<evidence type="ECO:0000259" key="20">
    <source>
        <dbReference type="Pfam" id="PF10509"/>
    </source>
</evidence>
<evidence type="ECO:0000256" key="4">
    <source>
        <dbReference type="ARBA" id="ARBA00006566"/>
    </source>
</evidence>
<dbReference type="InterPro" id="IPR019779">
    <property type="entry name" value="GalP_UDPtransf1_His-AS"/>
</dbReference>
<keyword evidence="8 15" id="KW-0479">Metal-binding</keyword>
<keyword evidence="22" id="KW-1185">Reference proteome</keyword>
<dbReference type="Proteomes" id="UP001519305">
    <property type="component" value="Unassembled WGS sequence"/>
</dbReference>
<dbReference type="PROSITE" id="PS00627">
    <property type="entry name" value="GHMP_KINASES_ATP"/>
    <property type="match status" value="1"/>
</dbReference>
<keyword evidence="12" id="KW-0067">ATP-binding</keyword>
<dbReference type="GO" id="GO:0008108">
    <property type="term" value="F:UDP-glucose:hexose-1-phosphate uridylyltransferase activity"/>
    <property type="evidence" value="ECO:0007669"/>
    <property type="project" value="UniProtKB-EC"/>
</dbReference>
<evidence type="ECO:0000259" key="17">
    <source>
        <dbReference type="Pfam" id="PF01087"/>
    </source>
</evidence>
<evidence type="ECO:0000256" key="10">
    <source>
        <dbReference type="ARBA" id="ARBA00022777"/>
    </source>
</evidence>
<evidence type="ECO:0000256" key="9">
    <source>
        <dbReference type="ARBA" id="ARBA00022741"/>
    </source>
</evidence>
<comment type="cofactor">
    <cofactor evidence="2">
        <name>Zn(2+)</name>
        <dbReference type="ChEBI" id="CHEBI:29105"/>
    </cofactor>
</comment>
<dbReference type="PRINTS" id="PR00473">
    <property type="entry name" value="GALCTOKINASE"/>
</dbReference>
<evidence type="ECO:0000313" key="21">
    <source>
        <dbReference type="EMBL" id="MBP2332710.1"/>
    </source>
</evidence>
<feature type="domain" description="Galactose-1-phosphate uridyl transferase N-terminal" evidence="17">
    <location>
        <begin position="48"/>
        <end position="212"/>
    </location>
</feature>
<dbReference type="Pfam" id="PF08544">
    <property type="entry name" value="GHMP_kinases_C"/>
    <property type="match status" value="1"/>
</dbReference>
<evidence type="ECO:0000256" key="6">
    <source>
        <dbReference type="ARBA" id="ARBA00022679"/>
    </source>
</evidence>
<dbReference type="EC" id="2.7.7.12" evidence="15"/>
<comment type="pathway">
    <text evidence="3 15">Carbohydrate metabolism; galactose metabolism.</text>
</comment>
<evidence type="ECO:0000259" key="16">
    <source>
        <dbReference type="Pfam" id="PF00288"/>
    </source>
</evidence>
<evidence type="ECO:0000256" key="2">
    <source>
        <dbReference type="ARBA" id="ARBA00001947"/>
    </source>
</evidence>
<keyword evidence="13 15" id="KW-0299">Galactose metabolism</keyword>
<dbReference type="InterPro" id="IPR014721">
    <property type="entry name" value="Ribsml_uS5_D2-typ_fold_subgr"/>
</dbReference>
<feature type="domain" description="Galactokinase N-terminal" evidence="20">
    <location>
        <begin position="396"/>
        <end position="444"/>
    </location>
</feature>
<evidence type="ECO:0000256" key="11">
    <source>
        <dbReference type="ARBA" id="ARBA00022833"/>
    </source>
</evidence>
<evidence type="ECO:0000256" key="8">
    <source>
        <dbReference type="ARBA" id="ARBA00022723"/>
    </source>
</evidence>
<feature type="domain" description="GHMP kinase N-terminal" evidence="16">
    <location>
        <begin position="482"/>
        <end position="582"/>
    </location>
</feature>
<dbReference type="EMBL" id="JAGINY010000001">
    <property type="protein sequence ID" value="MBP2332710.1"/>
    <property type="molecule type" value="Genomic_DNA"/>
</dbReference>
<protein>
    <recommendedName>
        <fullName evidence="15">Galactose-1-phosphate uridylyltransferase</fullName>
        <ecNumber evidence="15">2.7.7.12</ecNumber>
    </recommendedName>
</protein>
<gene>
    <name evidence="21" type="ORF">JOF33_001409</name>
</gene>
<comment type="caution">
    <text evidence="21">The sequence shown here is derived from an EMBL/GenBank/DDBJ whole genome shotgun (WGS) entry which is preliminary data.</text>
</comment>
<dbReference type="InterPro" id="IPR013750">
    <property type="entry name" value="GHMP_kinase_C_dom"/>
</dbReference>
<dbReference type="InterPro" id="IPR019741">
    <property type="entry name" value="Galactokinase_CS"/>
</dbReference>
<evidence type="ECO:0000259" key="19">
    <source>
        <dbReference type="Pfam" id="PF08544"/>
    </source>
</evidence>
<dbReference type="Gene3D" id="3.30.230.10">
    <property type="match status" value="1"/>
</dbReference>
<dbReference type="NCBIfam" id="TIGR00209">
    <property type="entry name" value="galT_1"/>
    <property type="match status" value="1"/>
</dbReference>
<dbReference type="NCBIfam" id="TIGR00131">
    <property type="entry name" value="gal_kin"/>
    <property type="match status" value="1"/>
</dbReference>
<dbReference type="InterPro" id="IPR020568">
    <property type="entry name" value="Ribosomal_Su5_D2-typ_SF"/>
</dbReference>
<dbReference type="PANTHER" id="PTHR10457">
    <property type="entry name" value="MEVALONATE KINASE/GALACTOKINASE"/>
    <property type="match status" value="1"/>
</dbReference>
<evidence type="ECO:0000256" key="13">
    <source>
        <dbReference type="ARBA" id="ARBA00023144"/>
    </source>
</evidence>
<feature type="domain" description="Galactose-1-phosphate uridyl transferase C-terminal" evidence="18">
    <location>
        <begin position="221"/>
        <end position="374"/>
    </location>
</feature>
<dbReference type="Pfam" id="PF02744">
    <property type="entry name" value="GalP_UDP_tr_C"/>
    <property type="match status" value="1"/>
</dbReference>
<dbReference type="InterPro" id="IPR006204">
    <property type="entry name" value="GHMP_kinase_N_dom"/>
</dbReference>
<keyword evidence="6 15" id="KW-0808">Transferase</keyword>
<dbReference type="PRINTS" id="PR00959">
    <property type="entry name" value="MEVGALKINASE"/>
</dbReference>
<evidence type="ECO:0000313" key="22">
    <source>
        <dbReference type="Proteomes" id="UP001519305"/>
    </source>
</evidence>
<dbReference type="Gene3D" id="3.30.428.10">
    <property type="entry name" value="HIT-like"/>
    <property type="match status" value="2"/>
</dbReference>
<dbReference type="SUPFAM" id="SSF54211">
    <property type="entry name" value="Ribosomal protein S5 domain 2-like"/>
    <property type="match status" value="1"/>
</dbReference>
<keyword evidence="10" id="KW-0418">Kinase</keyword>
<dbReference type="InterPro" id="IPR036265">
    <property type="entry name" value="HIT-like_sf"/>
</dbReference>
<keyword evidence="9" id="KW-0547">Nucleotide-binding</keyword>
<dbReference type="InterPro" id="IPR005849">
    <property type="entry name" value="GalP_Utransf_N"/>
</dbReference>
<keyword evidence="14 15" id="KW-0119">Carbohydrate metabolism</keyword>
<proteinExistence type="inferred from homology"/>
<evidence type="ECO:0000256" key="7">
    <source>
        <dbReference type="ARBA" id="ARBA00022695"/>
    </source>
</evidence>
<dbReference type="InterPro" id="IPR006203">
    <property type="entry name" value="GHMP_knse_ATP-bd_CS"/>
</dbReference>
<sequence>MTAHAFSTTRMTLADGRELIYFDDEPDYVEGRRTRKTVDERRLPEAVTESELRRDPLTGEWNVYAAHRMNRTFMPPANENPLAPTKPGELPTEIPADDYDVVVFENRFPSLSMHMEVPEDFAVEVDGEGLFPRRPALARCEVVCFTPDVTSSFRDLPYHRARTVVEAWAHRTRELSEIDGVRLVFPFENRGKEIGVTLQHPHGQIYSYPYLPARAAAIADQSKKHREQTGRSLFDDVLAAEKRSGRRIVAEGEHFTAFVPAAAKWPVEVMLMANRDVPDFAALTDVEKDELTRMYLDLLGRMDRFFEGVERTPYIASWNQAPVGEDREHGRLHLQLYSMMRSPGRMKFLAGSESGQGAWISDTTPERIADRFREIGGARWSPTRDDATGAADATALFTRAFGTAPAGVWAAPGRVNLIGEHVDYAGGICLPFALSQRTWVAVAPRDDGRYRLVSSMGGDDPQIVEVGVDEVGPGKPKNWTGYVVGAIWAQQQAGLLPKDLGGFDIAVTSDVPIGGGLSSSAALECSAALAAYELTVGPIGAPGEEKGSEVRAALVAACISAENDVVGASTGGLDQRISLFGQAGNALAIDYADDSAVQVPCDLPAHDLAILVIDTKAPHFLADGQYASRRGVIDAVTEGLGAASLRDVDDAETAAAEWARKNVPNGADAREWERVVVKRVRHVVSEIERTATAIEQLKAGDMASFGESMCASHASLRDDYEVTCPELDLAVDTAMEHGAVGARMTGGGFGGSAIALVDAAQVRPVADAIAGAFSDAGFRPPEFLVAVPSDGAEKIA</sequence>
<feature type="domain" description="GHMP kinase C-terminal" evidence="19">
    <location>
        <begin position="693"/>
        <end position="772"/>
    </location>
</feature>